<accession>A0A5J5IC35</accession>
<feature type="transmembrane region" description="Helical" evidence="1">
    <location>
        <begin position="164"/>
        <end position="185"/>
    </location>
</feature>
<comment type="caution">
    <text evidence="2">The sequence shown here is derived from an EMBL/GenBank/DDBJ whole genome shotgun (WGS) entry which is preliminary data.</text>
</comment>
<feature type="transmembrane region" description="Helical" evidence="1">
    <location>
        <begin position="114"/>
        <end position="132"/>
    </location>
</feature>
<evidence type="ECO:0000313" key="3">
    <source>
        <dbReference type="Proteomes" id="UP000326903"/>
    </source>
</evidence>
<dbReference type="RefSeq" id="WP_150417069.1">
    <property type="nucleotide sequence ID" value="NZ_VYQF01000014.1"/>
</dbReference>
<protein>
    <submittedName>
        <fullName evidence="2">Uncharacterized protein</fullName>
    </submittedName>
</protein>
<dbReference type="EMBL" id="VYQF01000014">
    <property type="protein sequence ID" value="KAA9034522.1"/>
    <property type="molecule type" value="Genomic_DNA"/>
</dbReference>
<evidence type="ECO:0000313" key="2">
    <source>
        <dbReference type="EMBL" id="KAA9034522.1"/>
    </source>
</evidence>
<reference evidence="2 3" key="1">
    <citation type="submission" date="2019-09" db="EMBL/GenBank/DDBJ databases">
        <title>Draft genome sequence of Ginsengibacter sp. BR5-29.</title>
        <authorList>
            <person name="Im W.-T."/>
        </authorList>
    </citation>
    <scope>NUCLEOTIDE SEQUENCE [LARGE SCALE GENOMIC DNA]</scope>
    <source>
        <strain evidence="2 3">BR5-29</strain>
    </source>
</reference>
<gene>
    <name evidence="2" type="ORF">FW778_22055</name>
</gene>
<keyword evidence="1" id="KW-1133">Transmembrane helix</keyword>
<feature type="transmembrane region" description="Helical" evidence="1">
    <location>
        <begin position="191"/>
        <end position="208"/>
    </location>
</feature>
<evidence type="ECO:0000256" key="1">
    <source>
        <dbReference type="SAM" id="Phobius"/>
    </source>
</evidence>
<feature type="transmembrane region" description="Helical" evidence="1">
    <location>
        <begin position="83"/>
        <end position="102"/>
    </location>
</feature>
<keyword evidence="1" id="KW-0472">Membrane</keyword>
<organism evidence="2 3">
    <name type="scientific">Ginsengibacter hankyongi</name>
    <dbReference type="NCBI Taxonomy" id="2607284"/>
    <lineage>
        <taxon>Bacteria</taxon>
        <taxon>Pseudomonadati</taxon>
        <taxon>Bacteroidota</taxon>
        <taxon>Chitinophagia</taxon>
        <taxon>Chitinophagales</taxon>
        <taxon>Chitinophagaceae</taxon>
        <taxon>Ginsengibacter</taxon>
    </lineage>
</organism>
<dbReference type="Proteomes" id="UP000326903">
    <property type="component" value="Unassembled WGS sequence"/>
</dbReference>
<dbReference type="AlphaFoldDB" id="A0A5J5IC35"/>
<keyword evidence="1" id="KW-0812">Transmembrane</keyword>
<sequence>MTFYIHFTWIYFCIAFGVMLLLHLLMSVQNKNFFTMHVVIRKFSILDLEFPPSAQDLTNFIKDIFNLPDNLSKKTTKAVRRQLRIDFIFMPALYGAIFILSMKVSMMMTYFGHKLFAVFAWMQFIAWFCDIGENIYLLNKIRPDPVVSNPFVHKSYEILEVVKWGIPLLAGVCSIAAIFYFWLVGRYSYDSLNYIFITIAELIIFFIIKKLITKSEEQQLEDFQNQ</sequence>
<proteinExistence type="predicted"/>
<feature type="transmembrane region" description="Helical" evidence="1">
    <location>
        <begin position="6"/>
        <end position="26"/>
    </location>
</feature>
<name>A0A5J5IC35_9BACT</name>
<keyword evidence="3" id="KW-1185">Reference proteome</keyword>